<evidence type="ECO:0000256" key="5">
    <source>
        <dbReference type="ARBA" id="ARBA00023065"/>
    </source>
</evidence>
<dbReference type="Pfam" id="PF00027">
    <property type="entry name" value="cNMP_binding"/>
    <property type="match status" value="1"/>
</dbReference>
<dbReference type="InterPro" id="IPR014710">
    <property type="entry name" value="RmlC-like_jellyroll"/>
</dbReference>
<feature type="compositionally biased region" description="Basic residues" evidence="7">
    <location>
        <begin position="40"/>
        <end position="50"/>
    </location>
</feature>
<feature type="transmembrane region" description="Helical" evidence="8">
    <location>
        <begin position="304"/>
        <end position="325"/>
    </location>
</feature>
<dbReference type="GO" id="GO:0005249">
    <property type="term" value="F:voltage-gated potassium channel activity"/>
    <property type="evidence" value="ECO:0007669"/>
    <property type="project" value="TreeGrafter"/>
</dbReference>
<organism evidence="10 11">
    <name type="scientific">Pythium oligandrum</name>
    <name type="common">Mycoparasitic fungus</name>
    <dbReference type="NCBI Taxonomy" id="41045"/>
    <lineage>
        <taxon>Eukaryota</taxon>
        <taxon>Sar</taxon>
        <taxon>Stramenopiles</taxon>
        <taxon>Oomycota</taxon>
        <taxon>Peronosporomycetes</taxon>
        <taxon>Pythiales</taxon>
        <taxon>Pythiaceae</taxon>
        <taxon>Pythium</taxon>
    </lineage>
</organism>
<feature type="region of interest" description="Disordered" evidence="7">
    <location>
        <begin position="158"/>
        <end position="194"/>
    </location>
</feature>
<sequence length="733" mass="83306">MNDELSDLLSFTSLSQSPSHAPMTDPIVSESPTPPQDRNKPHKQHHKSDRYRHLEERIEELQEQMATTQEMIRNLTDIIQKQHQAANARQNLRLLTAKAVGVQASQGPLGPTTAILKPFIPSLTDNVPPPETEFLDNAPDPPPPVIESRVQFKIDSNGVKSFDTTSSDPSSQPPRKMSTGDLSPARRRSASNPITLTTNQAKKNSMAQALAHAASFVNQLAKGATFRRLFPDNNGPNITRRFSMSSLDLNGAQLNRPSWIERWSRTLFKRRVEPLVSPQEIRDARSEDTKVHPFSIRHDTVQRLIWDIFIVTIVLVDVVFTPLSLSFKYDPEGLDSFNILGSIVFFLDFLVNMFSSYTTERGVLVSGPSQTIRHYFLSPLALPDLLSWFPFEFVVSKAHGRFVSIVKIIRLAKVSQLAHRVHSSKKAGLIRMLSLFGSVFIVSHLLSCYWNWVAKEWRDNEEGYMEKPLIEKYAHCWSLVIGSLNASPPAMFTSIEEVSVAVFMLIGNVLQATVFGSFAVLISSFDENEVEYNKKLISTYERCKFLDIPDKLARRIQGYYENLYRETRSVSPDADAFINELSPALICEVKFQLYRDMIKQIPFLSATHINPVVIEMLILHLRTVIYMQDDVLIRKGEFGDWMGFIGTKGSVGVLDPQSNQRKIIRILRKGDYFGEMALLQRAKRSTTAVALSWVQIHVLCRNDLDDVKEQYPEQAEILEEEINKYMKSKVTYK</sequence>
<dbReference type="Gene3D" id="1.10.287.70">
    <property type="match status" value="1"/>
</dbReference>
<dbReference type="Gene3D" id="2.60.120.10">
    <property type="entry name" value="Jelly Rolls"/>
    <property type="match status" value="1"/>
</dbReference>
<dbReference type="Gene3D" id="1.10.287.630">
    <property type="entry name" value="Helix hairpin bin"/>
    <property type="match status" value="1"/>
</dbReference>
<keyword evidence="3 8" id="KW-0812">Transmembrane</keyword>
<dbReference type="PANTHER" id="PTHR10217:SF435">
    <property type="entry name" value="POTASSIUM VOLTAGE-GATED CHANNEL PROTEIN EAG"/>
    <property type="match status" value="1"/>
</dbReference>
<dbReference type="OrthoDB" id="2021138at2759"/>
<evidence type="ECO:0000256" key="2">
    <source>
        <dbReference type="ARBA" id="ARBA00022448"/>
    </source>
</evidence>
<feature type="transmembrane region" description="Helical" evidence="8">
    <location>
        <begin position="337"/>
        <end position="355"/>
    </location>
</feature>
<comment type="caution">
    <text evidence="10">The sequence shown here is derived from an EMBL/GenBank/DDBJ whole genome shotgun (WGS) entry which is preliminary data.</text>
</comment>
<dbReference type="GO" id="GO:0042391">
    <property type="term" value="P:regulation of membrane potential"/>
    <property type="evidence" value="ECO:0007669"/>
    <property type="project" value="TreeGrafter"/>
</dbReference>
<proteinExistence type="predicted"/>
<keyword evidence="5" id="KW-0406">Ion transport</keyword>
<evidence type="ECO:0000256" key="1">
    <source>
        <dbReference type="ARBA" id="ARBA00004141"/>
    </source>
</evidence>
<keyword evidence="11" id="KW-1185">Reference proteome</keyword>
<evidence type="ECO:0000259" key="9">
    <source>
        <dbReference type="PROSITE" id="PS50042"/>
    </source>
</evidence>
<evidence type="ECO:0000256" key="8">
    <source>
        <dbReference type="SAM" id="Phobius"/>
    </source>
</evidence>
<feature type="compositionally biased region" description="Low complexity" evidence="7">
    <location>
        <begin position="161"/>
        <end position="174"/>
    </location>
</feature>
<gene>
    <name evidence="10" type="ORF">Poli38472_008844</name>
</gene>
<dbReference type="PROSITE" id="PS50042">
    <property type="entry name" value="CNMP_BINDING_3"/>
    <property type="match status" value="1"/>
</dbReference>
<dbReference type="InterPro" id="IPR005821">
    <property type="entry name" value="Ion_trans_dom"/>
</dbReference>
<feature type="compositionally biased region" description="Polar residues" evidence="7">
    <location>
        <begin position="9"/>
        <end position="19"/>
    </location>
</feature>
<name>A0A8K1C465_PYTOL</name>
<dbReference type="EMBL" id="SPLM01000146">
    <property type="protein sequence ID" value="TMW56196.1"/>
    <property type="molecule type" value="Genomic_DNA"/>
</dbReference>
<dbReference type="InterPro" id="IPR000595">
    <property type="entry name" value="cNMP-bd_dom"/>
</dbReference>
<feature type="transmembrane region" description="Helical" evidence="8">
    <location>
        <begin position="429"/>
        <end position="452"/>
    </location>
</feature>
<evidence type="ECO:0000256" key="6">
    <source>
        <dbReference type="ARBA" id="ARBA00023136"/>
    </source>
</evidence>
<evidence type="ECO:0000256" key="7">
    <source>
        <dbReference type="SAM" id="MobiDB-lite"/>
    </source>
</evidence>
<evidence type="ECO:0000313" key="10">
    <source>
        <dbReference type="EMBL" id="TMW56196.1"/>
    </source>
</evidence>
<evidence type="ECO:0000256" key="3">
    <source>
        <dbReference type="ARBA" id="ARBA00022692"/>
    </source>
</evidence>
<comment type="subcellular location">
    <subcellularLocation>
        <location evidence="1">Membrane</location>
        <topology evidence="1">Multi-pass membrane protein</topology>
    </subcellularLocation>
</comment>
<dbReference type="InterPro" id="IPR018490">
    <property type="entry name" value="cNMP-bd_dom_sf"/>
</dbReference>
<keyword evidence="6 8" id="KW-0472">Membrane</keyword>
<dbReference type="AlphaFoldDB" id="A0A8K1C465"/>
<reference evidence="10" key="1">
    <citation type="submission" date="2019-03" db="EMBL/GenBank/DDBJ databases">
        <title>Long read genome sequence of the mycoparasitic Pythium oligandrum ATCC 38472 isolated from sugarbeet rhizosphere.</title>
        <authorList>
            <person name="Gaulin E."/>
        </authorList>
    </citation>
    <scope>NUCLEOTIDE SEQUENCE</scope>
    <source>
        <strain evidence="10">ATCC 38472_TT</strain>
    </source>
</reference>
<dbReference type="InterPro" id="IPR050818">
    <property type="entry name" value="KCNH_animal-type"/>
</dbReference>
<feature type="region of interest" description="Disordered" evidence="7">
    <location>
        <begin position="1"/>
        <end position="50"/>
    </location>
</feature>
<keyword evidence="2" id="KW-0813">Transport</keyword>
<accession>A0A8K1C465</accession>
<evidence type="ECO:0000313" key="11">
    <source>
        <dbReference type="Proteomes" id="UP000794436"/>
    </source>
</evidence>
<feature type="domain" description="Cyclic nucleotide-binding" evidence="9">
    <location>
        <begin position="617"/>
        <end position="707"/>
    </location>
</feature>
<feature type="transmembrane region" description="Helical" evidence="8">
    <location>
        <begin position="498"/>
        <end position="525"/>
    </location>
</feature>
<dbReference type="Proteomes" id="UP000794436">
    <property type="component" value="Unassembled WGS sequence"/>
</dbReference>
<dbReference type="GO" id="GO:0005886">
    <property type="term" value="C:plasma membrane"/>
    <property type="evidence" value="ECO:0007669"/>
    <property type="project" value="TreeGrafter"/>
</dbReference>
<keyword evidence="4 8" id="KW-1133">Transmembrane helix</keyword>
<dbReference type="SUPFAM" id="SSF81324">
    <property type="entry name" value="Voltage-gated potassium channels"/>
    <property type="match status" value="1"/>
</dbReference>
<dbReference type="PANTHER" id="PTHR10217">
    <property type="entry name" value="VOLTAGE AND LIGAND GATED POTASSIUM CHANNEL"/>
    <property type="match status" value="1"/>
</dbReference>
<dbReference type="SUPFAM" id="SSF51206">
    <property type="entry name" value="cAMP-binding domain-like"/>
    <property type="match status" value="1"/>
</dbReference>
<dbReference type="Pfam" id="PF00520">
    <property type="entry name" value="Ion_trans"/>
    <property type="match status" value="1"/>
</dbReference>
<evidence type="ECO:0000256" key="4">
    <source>
        <dbReference type="ARBA" id="ARBA00022989"/>
    </source>
</evidence>
<dbReference type="SMART" id="SM00100">
    <property type="entry name" value="cNMP"/>
    <property type="match status" value="1"/>
</dbReference>
<protein>
    <recommendedName>
        <fullName evidence="9">Cyclic nucleotide-binding domain-containing protein</fullName>
    </recommendedName>
</protein>
<dbReference type="CDD" id="cd00038">
    <property type="entry name" value="CAP_ED"/>
    <property type="match status" value="1"/>
</dbReference>